<evidence type="ECO:0000256" key="3">
    <source>
        <dbReference type="SAM" id="MobiDB-lite"/>
    </source>
</evidence>
<sequence>MSGTESVLLAVAREHSEAFQMGTIKSPWEYFEYAVKLALSRWTALRFAIEGEWGGGDMRRKYEILLEEILHVFKYNKTVYPDDMVINIADYVESEFGLLCEDGSVEELSELLVVLAEECKKGDYARVRMLHDQVRTLFPINLKGAKVRAEGDATMEGHQSTEGLEGIQEEQEDDAPMVDADGFTTVRRSLRRKAAPKFYDPSVTFPGAE</sequence>
<dbReference type="GO" id="GO:0006364">
    <property type="term" value="P:rRNA processing"/>
    <property type="evidence" value="ECO:0007669"/>
    <property type="project" value="UniProtKB-KW"/>
</dbReference>
<proteinExistence type="inferred from homology"/>
<comment type="similarity">
    <text evidence="1">Belongs to the TSR2 family.</text>
</comment>
<dbReference type="Pfam" id="PF10273">
    <property type="entry name" value="WGG"/>
    <property type="match status" value="1"/>
</dbReference>
<dbReference type="OMA" id="MAMEGEW"/>
<reference evidence="5" key="1">
    <citation type="journal article" date="2010" name="Genome Biol.">
        <title>Genome sequence of the necrotrophic plant pathogen Pythium ultimum reveals original pathogenicity mechanisms and effector repertoire.</title>
        <authorList>
            <person name="Levesque C.A."/>
            <person name="Brouwer H."/>
            <person name="Cano L."/>
            <person name="Hamilton J.P."/>
            <person name="Holt C."/>
            <person name="Huitema E."/>
            <person name="Raffaele S."/>
            <person name="Robideau G.P."/>
            <person name="Thines M."/>
            <person name="Win J."/>
            <person name="Zerillo M.M."/>
            <person name="Beakes G.W."/>
            <person name="Boore J.L."/>
            <person name="Busam D."/>
            <person name="Dumas B."/>
            <person name="Ferriera S."/>
            <person name="Fuerstenberg S.I."/>
            <person name="Gachon C.M."/>
            <person name="Gaulin E."/>
            <person name="Govers F."/>
            <person name="Grenville-Briggs L."/>
            <person name="Horner N."/>
            <person name="Hostetler J."/>
            <person name="Jiang R.H."/>
            <person name="Johnson J."/>
            <person name="Krajaejun T."/>
            <person name="Lin H."/>
            <person name="Meijer H.J."/>
            <person name="Moore B."/>
            <person name="Morris P."/>
            <person name="Phuntmart V."/>
            <person name="Puiu D."/>
            <person name="Shetty J."/>
            <person name="Stajich J.E."/>
            <person name="Tripathy S."/>
            <person name="Wawra S."/>
            <person name="van West P."/>
            <person name="Whitty B.R."/>
            <person name="Coutinho P.M."/>
            <person name="Henrissat B."/>
            <person name="Martin F."/>
            <person name="Thomas P.D."/>
            <person name="Tyler B.M."/>
            <person name="De Vries R.P."/>
            <person name="Kamoun S."/>
            <person name="Yandell M."/>
            <person name="Tisserat N."/>
            <person name="Buell C.R."/>
        </authorList>
    </citation>
    <scope>NUCLEOTIDE SEQUENCE</scope>
    <source>
        <strain evidence="5">DAOM:BR144</strain>
    </source>
</reference>
<dbReference type="STRING" id="431595.K3X674"/>
<dbReference type="PANTHER" id="PTHR21250">
    <property type="entry name" value="PRE-RRNA-PROCESSING PROTEIN TSR2 HOMOLOG"/>
    <property type="match status" value="1"/>
</dbReference>
<reference evidence="5" key="2">
    <citation type="submission" date="2010-04" db="EMBL/GenBank/DDBJ databases">
        <authorList>
            <person name="Buell R."/>
            <person name="Hamilton J."/>
            <person name="Hostetler J."/>
        </authorList>
    </citation>
    <scope>NUCLEOTIDE SEQUENCE [LARGE SCALE GENOMIC DNA]</scope>
    <source>
        <strain evidence="5">DAOM:BR144</strain>
    </source>
</reference>
<accession>K3X674</accession>
<evidence type="ECO:0000313" key="4">
    <source>
        <dbReference type="EnsemblProtists" id="PYU1_T012723"/>
    </source>
</evidence>
<evidence type="ECO:0000313" key="5">
    <source>
        <dbReference type="Proteomes" id="UP000019132"/>
    </source>
</evidence>
<organism evidence="4 5">
    <name type="scientific">Globisporangium ultimum (strain ATCC 200006 / CBS 805.95 / DAOM BR144)</name>
    <name type="common">Pythium ultimum</name>
    <dbReference type="NCBI Taxonomy" id="431595"/>
    <lineage>
        <taxon>Eukaryota</taxon>
        <taxon>Sar</taxon>
        <taxon>Stramenopiles</taxon>
        <taxon>Oomycota</taxon>
        <taxon>Peronosporomycetes</taxon>
        <taxon>Pythiales</taxon>
        <taxon>Pythiaceae</taxon>
        <taxon>Globisporangium</taxon>
    </lineage>
</organism>
<dbReference type="InterPro" id="IPR019398">
    <property type="entry name" value="Pre-rRNA_process_TSR2"/>
</dbReference>
<dbReference type="InParanoid" id="K3X674"/>
<keyword evidence="2" id="KW-0698">rRNA processing</keyword>
<feature type="compositionally biased region" description="Acidic residues" evidence="3">
    <location>
        <begin position="167"/>
        <end position="176"/>
    </location>
</feature>
<dbReference type="EnsemblProtists" id="PYU1_T012723">
    <property type="protein sequence ID" value="PYU1_T012723"/>
    <property type="gene ID" value="PYU1_G012697"/>
</dbReference>
<protein>
    <recommendedName>
        <fullName evidence="6">Pre-rRNA-processing protein TSR2 homolog</fullName>
    </recommendedName>
</protein>
<dbReference type="Proteomes" id="UP000019132">
    <property type="component" value="Unassembled WGS sequence"/>
</dbReference>
<dbReference type="HOGENOM" id="CLU_1312268_0_0_1"/>
<keyword evidence="5" id="KW-1185">Reference proteome</keyword>
<evidence type="ECO:0000256" key="1">
    <source>
        <dbReference type="ARBA" id="ARBA00006524"/>
    </source>
</evidence>
<dbReference type="EMBL" id="GL376588">
    <property type="status" value="NOT_ANNOTATED_CDS"/>
    <property type="molecule type" value="Genomic_DNA"/>
</dbReference>
<name>K3X674_GLOUD</name>
<reference evidence="4" key="3">
    <citation type="submission" date="2015-02" db="UniProtKB">
        <authorList>
            <consortium name="EnsemblProtists"/>
        </authorList>
    </citation>
    <scope>IDENTIFICATION</scope>
    <source>
        <strain evidence="4">DAOM BR144</strain>
    </source>
</reference>
<feature type="region of interest" description="Disordered" evidence="3">
    <location>
        <begin position="150"/>
        <end position="180"/>
    </location>
</feature>
<evidence type="ECO:0000256" key="2">
    <source>
        <dbReference type="ARBA" id="ARBA00022552"/>
    </source>
</evidence>
<dbReference type="VEuPathDB" id="FungiDB:PYU1_G012697"/>
<dbReference type="AlphaFoldDB" id="K3X674"/>
<dbReference type="eggNOG" id="ENOG502QV25">
    <property type="taxonomic scope" value="Eukaryota"/>
</dbReference>
<evidence type="ECO:0008006" key="6">
    <source>
        <dbReference type="Google" id="ProtNLM"/>
    </source>
</evidence>